<evidence type="ECO:0000313" key="1">
    <source>
        <dbReference type="EMBL" id="VVE00708.1"/>
    </source>
</evidence>
<reference evidence="3 4" key="1">
    <citation type="submission" date="2019-08" db="EMBL/GenBank/DDBJ databases">
        <authorList>
            <person name="Peeters C."/>
        </authorList>
    </citation>
    <scope>NUCLEOTIDE SEQUENCE [LARGE SCALE GENOMIC DNA]</scope>
    <source>
        <strain evidence="2 3">LMG 31106</strain>
        <strain evidence="1 4">LMG 31107</strain>
    </source>
</reference>
<protein>
    <submittedName>
        <fullName evidence="1">Uncharacterized protein</fullName>
    </submittedName>
</protein>
<dbReference type="AlphaFoldDB" id="A0A5E4UKZ6"/>
<evidence type="ECO:0000313" key="4">
    <source>
        <dbReference type="Proteomes" id="UP000396788"/>
    </source>
</evidence>
<proteinExistence type="predicted"/>
<sequence length="65" mass="7201">MLSLSKQAILAALQRVSGHDPEPLSDALTDALLARDLIRRVGKHLEPTQFGKSYSRAASTLRWGW</sequence>
<dbReference type="Proteomes" id="UP000384354">
    <property type="component" value="Unassembled WGS sequence"/>
</dbReference>
<accession>A0A5E4UKZ6</accession>
<gene>
    <name evidence="2" type="ORF">PCE31106_04325</name>
    <name evidence="1" type="ORF">PCE31107_02130</name>
</gene>
<evidence type="ECO:0000313" key="3">
    <source>
        <dbReference type="Proteomes" id="UP000384354"/>
    </source>
</evidence>
<organism evidence="1 4">
    <name type="scientific">Pandoraea cepalis</name>
    <dbReference type="NCBI Taxonomy" id="2508294"/>
    <lineage>
        <taxon>Bacteria</taxon>
        <taxon>Pseudomonadati</taxon>
        <taxon>Pseudomonadota</taxon>
        <taxon>Betaproteobacteria</taxon>
        <taxon>Burkholderiales</taxon>
        <taxon>Burkholderiaceae</taxon>
        <taxon>Pandoraea</taxon>
    </lineage>
</organism>
<name>A0A5E4UKZ6_9BURK</name>
<dbReference type="EMBL" id="CABPSL010000024">
    <property type="protein sequence ID" value="VVE44803.1"/>
    <property type="molecule type" value="Genomic_DNA"/>
</dbReference>
<evidence type="ECO:0000313" key="2">
    <source>
        <dbReference type="EMBL" id="VVE44803.1"/>
    </source>
</evidence>
<dbReference type="Proteomes" id="UP000396788">
    <property type="component" value="Unassembled WGS sequence"/>
</dbReference>
<dbReference type="EMBL" id="CABPRY010000003">
    <property type="protein sequence ID" value="VVE00708.1"/>
    <property type="molecule type" value="Genomic_DNA"/>
</dbReference>